<dbReference type="AlphaFoldDB" id="A0A0L8G3T2"/>
<protein>
    <submittedName>
        <fullName evidence="2">Uncharacterized protein</fullName>
    </submittedName>
</protein>
<evidence type="ECO:0000256" key="1">
    <source>
        <dbReference type="SAM" id="MobiDB-lite"/>
    </source>
</evidence>
<organism evidence="2">
    <name type="scientific">Octopus bimaculoides</name>
    <name type="common">California two-spotted octopus</name>
    <dbReference type="NCBI Taxonomy" id="37653"/>
    <lineage>
        <taxon>Eukaryota</taxon>
        <taxon>Metazoa</taxon>
        <taxon>Spiralia</taxon>
        <taxon>Lophotrochozoa</taxon>
        <taxon>Mollusca</taxon>
        <taxon>Cephalopoda</taxon>
        <taxon>Coleoidea</taxon>
        <taxon>Octopodiformes</taxon>
        <taxon>Octopoda</taxon>
        <taxon>Incirrata</taxon>
        <taxon>Octopodidae</taxon>
        <taxon>Octopus</taxon>
    </lineage>
</organism>
<accession>A0A0L8G3T2</accession>
<evidence type="ECO:0000313" key="2">
    <source>
        <dbReference type="EMBL" id="KOF71553.1"/>
    </source>
</evidence>
<proteinExistence type="predicted"/>
<sequence>MNNSDMIRPNDRCLGNPMNTTGRDATGAFVASSSSGGMGRNQRPDNMFGSSQPQGGMMMMNTHGGSNNMGGRVQQPRFNTYNMMGSM</sequence>
<gene>
    <name evidence="2" type="ORF">OCBIM_22000917mg</name>
</gene>
<feature type="compositionally biased region" description="Polar residues" evidence="1">
    <location>
        <begin position="76"/>
        <end position="87"/>
    </location>
</feature>
<dbReference type="EMBL" id="KQ424114">
    <property type="protein sequence ID" value="KOF71553.1"/>
    <property type="molecule type" value="Genomic_DNA"/>
</dbReference>
<reference evidence="2" key="1">
    <citation type="submission" date="2015-07" db="EMBL/GenBank/DDBJ databases">
        <title>MeaNS - Measles Nucleotide Surveillance Program.</title>
        <authorList>
            <person name="Tran T."/>
            <person name="Druce J."/>
        </authorList>
    </citation>
    <scope>NUCLEOTIDE SEQUENCE</scope>
    <source>
        <strain evidence="2">UCB-OBI-ISO-001</strain>
        <tissue evidence="2">Gonad</tissue>
    </source>
</reference>
<name>A0A0L8G3T2_OCTBM</name>
<feature type="region of interest" description="Disordered" evidence="1">
    <location>
        <begin position="1"/>
        <end position="87"/>
    </location>
</feature>